<name>A0ABV2KR76_9HYPH</name>
<organism evidence="2 3">
    <name type="scientific">Aquamicrobium ahrensii</name>
    <dbReference type="NCBI Taxonomy" id="469551"/>
    <lineage>
        <taxon>Bacteria</taxon>
        <taxon>Pseudomonadati</taxon>
        <taxon>Pseudomonadota</taxon>
        <taxon>Alphaproteobacteria</taxon>
        <taxon>Hyphomicrobiales</taxon>
        <taxon>Phyllobacteriaceae</taxon>
        <taxon>Aquamicrobium</taxon>
    </lineage>
</organism>
<feature type="signal peptide" evidence="1">
    <location>
        <begin position="1"/>
        <end position="32"/>
    </location>
</feature>
<accession>A0ABV2KR76</accession>
<dbReference type="EMBL" id="JBEPMN010000012">
    <property type="protein sequence ID" value="MET3662538.1"/>
    <property type="molecule type" value="Genomic_DNA"/>
</dbReference>
<reference evidence="2 3" key="1">
    <citation type="submission" date="2024-06" db="EMBL/GenBank/DDBJ databases">
        <title>Genomic Encyclopedia of Type Strains, Phase IV (KMG-IV): sequencing the most valuable type-strain genomes for metagenomic binning, comparative biology and taxonomic classification.</title>
        <authorList>
            <person name="Goeker M."/>
        </authorList>
    </citation>
    <scope>NUCLEOTIDE SEQUENCE [LARGE SCALE GENOMIC DNA]</scope>
    <source>
        <strain evidence="2 3">DSM 19730</strain>
    </source>
</reference>
<evidence type="ECO:0000313" key="2">
    <source>
        <dbReference type="EMBL" id="MET3662538.1"/>
    </source>
</evidence>
<protein>
    <recommendedName>
        <fullName evidence="4">DUF2946 domain-containing protein</fullName>
    </recommendedName>
</protein>
<keyword evidence="3" id="KW-1185">Reference proteome</keyword>
<evidence type="ECO:0000256" key="1">
    <source>
        <dbReference type="SAM" id="SignalP"/>
    </source>
</evidence>
<sequence length="126" mass="13319">MKARRRKWNMAVAFAAAWFLALQSLLGAFALAAGPQPLQLDAFGNVICTHEGIGELPDGSQPAHLPDCCVLGCNLAAPLLANPPAPVALESKFSFEALDFRASATDHLSFARRRSPANPRAPPATA</sequence>
<feature type="chain" id="PRO_5047222522" description="DUF2946 domain-containing protein" evidence="1">
    <location>
        <begin position="33"/>
        <end position="126"/>
    </location>
</feature>
<dbReference type="RefSeq" id="WP_354152390.1">
    <property type="nucleotide sequence ID" value="NZ_JBEPMN010000012.1"/>
</dbReference>
<keyword evidence="1" id="KW-0732">Signal</keyword>
<evidence type="ECO:0000313" key="3">
    <source>
        <dbReference type="Proteomes" id="UP001549143"/>
    </source>
</evidence>
<comment type="caution">
    <text evidence="2">The sequence shown here is derived from an EMBL/GenBank/DDBJ whole genome shotgun (WGS) entry which is preliminary data.</text>
</comment>
<proteinExistence type="predicted"/>
<gene>
    <name evidence="2" type="ORF">ABID44_002876</name>
</gene>
<evidence type="ECO:0008006" key="4">
    <source>
        <dbReference type="Google" id="ProtNLM"/>
    </source>
</evidence>
<dbReference type="Proteomes" id="UP001549143">
    <property type="component" value="Unassembled WGS sequence"/>
</dbReference>